<reference evidence="1" key="2">
    <citation type="submission" date="2025-08" db="UniProtKB">
        <authorList>
            <consortium name="Ensembl"/>
        </authorList>
    </citation>
    <scope>IDENTIFICATION</scope>
</reference>
<dbReference type="Proteomes" id="UP000233100">
    <property type="component" value="Chromosome 5"/>
</dbReference>
<organism evidence="1 2">
    <name type="scientific">Macaca fascicularis</name>
    <name type="common">Crab-eating macaque</name>
    <name type="synonym">Cynomolgus monkey</name>
    <dbReference type="NCBI Taxonomy" id="9541"/>
    <lineage>
        <taxon>Eukaryota</taxon>
        <taxon>Metazoa</taxon>
        <taxon>Chordata</taxon>
        <taxon>Craniata</taxon>
        <taxon>Vertebrata</taxon>
        <taxon>Euteleostomi</taxon>
        <taxon>Mammalia</taxon>
        <taxon>Eutheria</taxon>
        <taxon>Euarchontoglires</taxon>
        <taxon>Primates</taxon>
        <taxon>Haplorrhini</taxon>
        <taxon>Catarrhini</taxon>
        <taxon>Cercopithecidae</taxon>
        <taxon>Cercopithecinae</taxon>
        <taxon>Macaca</taxon>
    </lineage>
</organism>
<keyword evidence="2" id="KW-1185">Reference proteome</keyword>
<reference evidence="1 2" key="1">
    <citation type="submission" date="2013-03" db="EMBL/GenBank/DDBJ databases">
        <authorList>
            <person name="Warren W."/>
            <person name="Wilson R.K."/>
        </authorList>
    </citation>
    <scope>NUCLEOTIDE SEQUENCE</scope>
</reference>
<reference evidence="1" key="3">
    <citation type="submission" date="2025-09" db="UniProtKB">
        <authorList>
            <consortium name="Ensembl"/>
        </authorList>
    </citation>
    <scope>IDENTIFICATION</scope>
</reference>
<dbReference type="Ensembl" id="ENSMFAT00000097306.1">
    <property type="protein sequence ID" value="ENSMFAP00000055278.1"/>
    <property type="gene ID" value="ENSMFAG00000050653.1"/>
</dbReference>
<evidence type="ECO:0000313" key="1">
    <source>
        <dbReference type="Ensembl" id="ENSMFAP00000055278.1"/>
    </source>
</evidence>
<name>A0A7N9CTC1_MACFA</name>
<sequence>MGKDFMFKTPKATATKAKIDKWDLIKLKSFCTAKETTIRVNRQPMEWEKIFAIYSSNKGLISRTYKELKQIYKKKTNNPIKKWAKDMNRHFSKEDIRTANRHMKKCSSSLAVREMQIKTTMRYHLTPVRMAIIKKVRKQQMLERMWRNRNTFTQLVGL</sequence>
<dbReference type="GeneTree" id="ENSGT01150000287003"/>
<evidence type="ECO:0000313" key="2">
    <source>
        <dbReference type="Proteomes" id="UP000233100"/>
    </source>
</evidence>
<dbReference type="AlphaFoldDB" id="A0A7N9CTC1"/>
<accession>A0A7N9CTC1</accession>
<proteinExistence type="predicted"/>
<protein>
    <submittedName>
        <fullName evidence="1">Uncharacterized protein</fullName>
    </submittedName>
</protein>